<dbReference type="SUPFAM" id="SSF52402">
    <property type="entry name" value="Adenine nucleotide alpha hydrolases-like"/>
    <property type="match status" value="1"/>
</dbReference>
<dbReference type="PIRSF" id="PIRSF006276">
    <property type="entry name" value="UspA"/>
    <property type="match status" value="1"/>
</dbReference>
<dbReference type="KEGG" id="cyc:PCC7424_5095"/>
<dbReference type="PRINTS" id="PR01438">
    <property type="entry name" value="UNVRSLSTRESS"/>
</dbReference>
<dbReference type="AlphaFoldDB" id="B7KGV9"/>
<name>B7KGV9_GLOC7</name>
<dbReference type="InterPro" id="IPR006015">
    <property type="entry name" value="Universal_stress_UspA"/>
</dbReference>
<feature type="domain" description="UspA" evidence="2">
    <location>
        <begin position="20"/>
        <end position="175"/>
    </location>
</feature>
<dbReference type="EMBL" id="CP001291">
    <property type="protein sequence ID" value="ACK73446.1"/>
    <property type="molecule type" value="Genomic_DNA"/>
</dbReference>
<dbReference type="PANTHER" id="PTHR46268">
    <property type="entry name" value="STRESS RESPONSE PROTEIN NHAX"/>
    <property type="match status" value="1"/>
</dbReference>
<reference evidence="4" key="1">
    <citation type="journal article" date="2011" name="MBio">
        <title>Novel metabolic attributes of the genus Cyanothece, comprising a group of unicellular nitrogen-fixing Cyanobacteria.</title>
        <authorList>
            <person name="Bandyopadhyay A."/>
            <person name="Elvitigala T."/>
            <person name="Welsh E."/>
            <person name="Stockel J."/>
            <person name="Liberton M."/>
            <person name="Min H."/>
            <person name="Sherman L.A."/>
            <person name="Pakrasi H.B."/>
        </authorList>
    </citation>
    <scope>NUCLEOTIDE SEQUENCE [LARGE SCALE GENOMIC DNA]</scope>
    <source>
        <strain evidence="4">PCC 7424</strain>
    </source>
</reference>
<evidence type="ECO:0000313" key="3">
    <source>
        <dbReference type="EMBL" id="ACK73446.1"/>
    </source>
</evidence>
<keyword evidence="4" id="KW-1185">Reference proteome</keyword>
<dbReference type="InterPro" id="IPR006016">
    <property type="entry name" value="UspA"/>
</dbReference>
<dbReference type="RefSeq" id="WP_015957026.1">
    <property type="nucleotide sequence ID" value="NC_011729.1"/>
</dbReference>
<dbReference type="HOGENOM" id="CLU_049301_16_1_3"/>
<dbReference type="InterPro" id="IPR014729">
    <property type="entry name" value="Rossmann-like_a/b/a_fold"/>
</dbReference>
<dbReference type="OrthoDB" id="516822at2"/>
<accession>B7KGV9</accession>
<protein>
    <submittedName>
        <fullName evidence="3">UspA domain protein</fullName>
    </submittedName>
</protein>
<dbReference type="eggNOG" id="COG0589">
    <property type="taxonomic scope" value="Bacteria"/>
</dbReference>
<evidence type="ECO:0000256" key="1">
    <source>
        <dbReference type="ARBA" id="ARBA00008791"/>
    </source>
</evidence>
<dbReference type="PANTHER" id="PTHR46268:SF8">
    <property type="entry name" value="UNIVERSAL STRESS PROTEIN SLL1388"/>
    <property type="match status" value="1"/>
</dbReference>
<evidence type="ECO:0000313" key="4">
    <source>
        <dbReference type="Proteomes" id="UP000002384"/>
    </source>
</evidence>
<dbReference type="Pfam" id="PF00582">
    <property type="entry name" value="Usp"/>
    <property type="match status" value="1"/>
</dbReference>
<sequence length="177" mass="19803">MKAETITNQTETPQPSESDYQKILVAVDYLDSTPKIFRQALNIAKINNAQLMIFHSIQGEMTGIPEMVAYAGMGAYSGIYSQEMVEYEQQLMKEATEELHTWLESWVTEATKQEVKAESNYSVGDPGQKICELANNWGADLIIVGRRGRKGLSEFFLGSVSNYVIHHAPCSVLVVQH</sequence>
<gene>
    <name evidence="3" type="ordered locus">PCC7424_5095</name>
</gene>
<evidence type="ECO:0000259" key="2">
    <source>
        <dbReference type="Pfam" id="PF00582"/>
    </source>
</evidence>
<dbReference type="Gene3D" id="3.40.50.620">
    <property type="entry name" value="HUPs"/>
    <property type="match status" value="1"/>
</dbReference>
<dbReference type="CDD" id="cd00293">
    <property type="entry name" value="USP-like"/>
    <property type="match status" value="1"/>
</dbReference>
<organism evidence="3 4">
    <name type="scientific">Gloeothece citriformis (strain PCC 7424)</name>
    <name type="common">Cyanothece sp. (strain PCC 7424)</name>
    <dbReference type="NCBI Taxonomy" id="65393"/>
    <lineage>
        <taxon>Bacteria</taxon>
        <taxon>Bacillati</taxon>
        <taxon>Cyanobacteriota</taxon>
        <taxon>Cyanophyceae</taxon>
        <taxon>Oscillatoriophycideae</taxon>
        <taxon>Chroococcales</taxon>
        <taxon>Aphanothecaceae</taxon>
        <taxon>Gloeothece</taxon>
        <taxon>Gloeothece citriformis</taxon>
    </lineage>
</organism>
<dbReference type="Proteomes" id="UP000002384">
    <property type="component" value="Chromosome"/>
</dbReference>
<comment type="similarity">
    <text evidence="1">Belongs to the universal stress protein A family.</text>
</comment>
<proteinExistence type="inferred from homology"/>